<comment type="subcellular location">
    <subcellularLocation>
        <location evidence="1">Cell membrane</location>
        <topology evidence="1">Multi-pass membrane protein</topology>
    </subcellularLocation>
</comment>
<evidence type="ECO:0000256" key="5">
    <source>
        <dbReference type="ARBA" id="ARBA00022692"/>
    </source>
</evidence>
<feature type="transmembrane region" description="Helical" evidence="10">
    <location>
        <begin position="463"/>
        <end position="483"/>
    </location>
</feature>
<organism evidence="11 12">
    <name type="scientific">Laspinema olomoucense D3b</name>
    <dbReference type="NCBI Taxonomy" id="2953688"/>
    <lineage>
        <taxon>Bacteria</taxon>
        <taxon>Bacillati</taxon>
        <taxon>Cyanobacteriota</taxon>
        <taxon>Cyanophyceae</taxon>
        <taxon>Oscillatoriophycideae</taxon>
        <taxon>Oscillatoriales</taxon>
        <taxon>Laspinemataceae</taxon>
        <taxon>Laspinema</taxon>
        <taxon>Laspinema olomoucense</taxon>
    </lineage>
</organism>
<dbReference type="PANTHER" id="PTHR13285">
    <property type="entry name" value="ACYLTRANSFERASE"/>
    <property type="match status" value="1"/>
</dbReference>
<dbReference type="RefSeq" id="WP_261236756.1">
    <property type="nucleotide sequence ID" value="NZ_JAMXFA010000035.1"/>
</dbReference>
<dbReference type="PANTHER" id="PTHR13285:SF23">
    <property type="entry name" value="TEICHOIC ACID D-ALANYLTRANSFERASE"/>
    <property type="match status" value="1"/>
</dbReference>
<dbReference type="InterPro" id="IPR024194">
    <property type="entry name" value="Ac/AlaTfrase_AlgI/DltB"/>
</dbReference>
<gene>
    <name evidence="11" type="ORF">NG792_21425</name>
</gene>
<evidence type="ECO:0000313" key="12">
    <source>
        <dbReference type="Proteomes" id="UP001525961"/>
    </source>
</evidence>
<keyword evidence="5 10" id="KW-0812">Transmembrane</keyword>
<dbReference type="InterPro" id="IPR028362">
    <property type="entry name" value="AlgI"/>
</dbReference>
<evidence type="ECO:0000256" key="9">
    <source>
        <dbReference type="PIRNR" id="PIRNR016636"/>
    </source>
</evidence>
<dbReference type="Pfam" id="PF03062">
    <property type="entry name" value="MBOAT"/>
    <property type="match status" value="1"/>
</dbReference>
<feature type="transmembrane region" description="Helical" evidence="10">
    <location>
        <begin position="28"/>
        <end position="45"/>
    </location>
</feature>
<keyword evidence="12" id="KW-1185">Reference proteome</keyword>
<reference evidence="11 12" key="1">
    <citation type="journal article" date="2022" name="Front. Microbiol.">
        <title>High genomic differentiation and limited gene flow indicate recent cryptic speciation within the genus Laspinema (cyanobacteria).</title>
        <authorList>
            <person name="Stanojkovic A."/>
            <person name="Skoupy S."/>
            <person name="Skaloud P."/>
            <person name="Dvorak P."/>
        </authorList>
    </citation>
    <scope>NUCLEOTIDE SEQUENCE [LARGE SCALE GENOMIC DNA]</scope>
    <source>
        <strain evidence="11 12">D3b</strain>
    </source>
</reference>
<keyword evidence="7 9" id="KW-0472">Membrane</keyword>
<dbReference type="InterPro" id="IPR004299">
    <property type="entry name" value="MBOAT_fam"/>
</dbReference>
<keyword evidence="3 9" id="KW-1003">Cell membrane</keyword>
<feature type="transmembrane region" description="Helical" evidence="10">
    <location>
        <begin position="6"/>
        <end position="23"/>
    </location>
</feature>
<feature type="transmembrane region" description="Helical" evidence="10">
    <location>
        <begin position="183"/>
        <end position="204"/>
    </location>
</feature>
<evidence type="ECO:0000256" key="4">
    <source>
        <dbReference type="ARBA" id="ARBA00022679"/>
    </source>
</evidence>
<sequence length="491" mass="55958">MLFNSYVFIFGFLPVTLLVYFGLTRLRYVKAAIVWMAIASLFFYGYWNPPYLLLLLVSISLNYGFGRAIGSSPLRSDRAKFLLIVGILINLVFIGYYKYAEFFLSSLNQVFNWTWHSPDIVLPLAISFYTFTQIAYLVDAYRGETKDSNYDLVTYSLFVSFYPQLIAGPILRHDELIPEFRSLRNFIFSEKNFVLGLTLFILGLSKKMLIADNLSPWVALVFNNAESVTFVEAWIGALSYTFQLYFDFSGYSDMAIGLGWMVNINLPINFNSPYKASSMIDFWRRWHITLSAFLRDYLYIPLGGNRKGETRRIINLMVTMLLGGLWHGAGWTYVIWGGMHGLFLCINHSWRKLGISLPKFVGVTVTFLAVVASWVVFRAATFQDALELLQAMAGMKAVILPTHYQGILGWLSPLGLKFQPVATLAYLPRWGVELNSLILLGVLLIVMLLPNALEMVQKFKTNWVWTVGIASLAAGCFISLNQVSEFLYFQF</sequence>
<keyword evidence="8 9" id="KW-0012">Acyltransferase</keyword>
<dbReference type="PIRSF" id="PIRSF500217">
    <property type="entry name" value="AlgI"/>
    <property type="match status" value="1"/>
</dbReference>
<feature type="transmembrane region" description="Helical" evidence="10">
    <location>
        <begin position="150"/>
        <end position="171"/>
    </location>
</feature>
<name>A0ABT2NC65_9CYAN</name>
<feature type="transmembrane region" description="Helical" evidence="10">
    <location>
        <begin position="436"/>
        <end position="456"/>
    </location>
</feature>
<keyword evidence="4 9" id="KW-0808">Transferase</keyword>
<feature type="transmembrane region" description="Helical" evidence="10">
    <location>
        <begin position="356"/>
        <end position="377"/>
    </location>
</feature>
<proteinExistence type="inferred from homology"/>
<comment type="caution">
    <text evidence="11">The sequence shown here is derived from an EMBL/GenBank/DDBJ whole genome shotgun (WGS) entry which is preliminary data.</text>
</comment>
<protein>
    <submittedName>
        <fullName evidence="11">MBOAT family protein</fullName>
    </submittedName>
</protein>
<dbReference type="InterPro" id="IPR051085">
    <property type="entry name" value="MB_O-acyltransferase"/>
</dbReference>
<evidence type="ECO:0000313" key="11">
    <source>
        <dbReference type="EMBL" id="MCT7980288.1"/>
    </source>
</evidence>
<dbReference type="Proteomes" id="UP001525961">
    <property type="component" value="Unassembled WGS sequence"/>
</dbReference>
<feature type="transmembrane region" description="Helical" evidence="10">
    <location>
        <begin position="398"/>
        <end position="416"/>
    </location>
</feature>
<evidence type="ECO:0000256" key="1">
    <source>
        <dbReference type="ARBA" id="ARBA00004651"/>
    </source>
</evidence>
<feature type="transmembrane region" description="Helical" evidence="10">
    <location>
        <begin position="51"/>
        <end position="69"/>
    </location>
</feature>
<evidence type="ECO:0000256" key="6">
    <source>
        <dbReference type="ARBA" id="ARBA00022989"/>
    </source>
</evidence>
<feature type="transmembrane region" description="Helical" evidence="10">
    <location>
        <begin position="81"/>
        <end position="100"/>
    </location>
</feature>
<evidence type="ECO:0000256" key="10">
    <source>
        <dbReference type="SAM" id="Phobius"/>
    </source>
</evidence>
<evidence type="ECO:0000256" key="2">
    <source>
        <dbReference type="ARBA" id="ARBA00010323"/>
    </source>
</evidence>
<dbReference type="PIRSF" id="PIRSF016636">
    <property type="entry name" value="AlgI_DltB"/>
    <property type="match status" value="1"/>
</dbReference>
<accession>A0ABT2NC65</accession>
<keyword evidence="6 10" id="KW-1133">Transmembrane helix</keyword>
<evidence type="ECO:0000256" key="8">
    <source>
        <dbReference type="ARBA" id="ARBA00023315"/>
    </source>
</evidence>
<evidence type="ECO:0000256" key="3">
    <source>
        <dbReference type="ARBA" id="ARBA00022475"/>
    </source>
</evidence>
<evidence type="ECO:0000256" key="7">
    <source>
        <dbReference type="ARBA" id="ARBA00023136"/>
    </source>
</evidence>
<feature type="transmembrane region" description="Helical" evidence="10">
    <location>
        <begin position="120"/>
        <end position="138"/>
    </location>
</feature>
<dbReference type="EMBL" id="JAMXFA010000035">
    <property type="protein sequence ID" value="MCT7980288.1"/>
    <property type="molecule type" value="Genomic_DNA"/>
</dbReference>
<feature type="transmembrane region" description="Helical" evidence="10">
    <location>
        <begin position="313"/>
        <end position="336"/>
    </location>
</feature>
<comment type="similarity">
    <text evidence="2 9">Belongs to the membrane-bound acyltransferase family.</text>
</comment>